<accession>A0AAE0M615</accession>
<dbReference type="GO" id="GO:0043386">
    <property type="term" value="P:mycotoxin biosynthetic process"/>
    <property type="evidence" value="ECO:0007669"/>
    <property type="project" value="InterPro"/>
</dbReference>
<name>A0AAE0M615_9PEZI</name>
<feature type="compositionally biased region" description="Basic and acidic residues" evidence="10">
    <location>
        <begin position="1"/>
        <end position="14"/>
    </location>
</feature>
<dbReference type="EMBL" id="JAUEPO010000006">
    <property type="protein sequence ID" value="KAK3319878.1"/>
    <property type="molecule type" value="Genomic_DNA"/>
</dbReference>
<keyword evidence="5" id="KW-0560">Oxidoreductase</keyword>
<comment type="subcellular location">
    <subcellularLocation>
        <location evidence="1">Membrane</location>
        <topology evidence="1">Single-pass membrane protein</topology>
    </subcellularLocation>
</comment>
<keyword evidence="6" id="KW-0843">Virulence</keyword>
<dbReference type="Proteomes" id="UP001286456">
    <property type="component" value="Unassembled WGS sequence"/>
</dbReference>
<dbReference type="InterPro" id="IPR021765">
    <property type="entry name" value="UstYa-like"/>
</dbReference>
<evidence type="ECO:0000256" key="6">
    <source>
        <dbReference type="ARBA" id="ARBA00023026"/>
    </source>
</evidence>
<comment type="similarity">
    <text evidence="9">Belongs to the ustYa family.</text>
</comment>
<evidence type="ECO:0000256" key="3">
    <source>
        <dbReference type="ARBA" id="ARBA00022692"/>
    </source>
</evidence>
<feature type="transmembrane region" description="Helical" evidence="11">
    <location>
        <begin position="57"/>
        <end position="81"/>
    </location>
</feature>
<keyword evidence="13" id="KW-1185">Reference proteome</keyword>
<organism evidence="12 13">
    <name type="scientific">Cercophora scortea</name>
    <dbReference type="NCBI Taxonomy" id="314031"/>
    <lineage>
        <taxon>Eukaryota</taxon>
        <taxon>Fungi</taxon>
        <taxon>Dikarya</taxon>
        <taxon>Ascomycota</taxon>
        <taxon>Pezizomycotina</taxon>
        <taxon>Sordariomycetes</taxon>
        <taxon>Sordariomycetidae</taxon>
        <taxon>Sordariales</taxon>
        <taxon>Lasiosphaeriaceae</taxon>
        <taxon>Cercophora</taxon>
    </lineage>
</organism>
<dbReference type="PANTHER" id="PTHR33365">
    <property type="entry name" value="YALI0B05434P"/>
    <property type="match status" value="1"/>
</dbReference>
<evidence type="ECO:0000256" key="10">
    <source>
        <dbReference type="SAM" id="MobiDB-lite"/>
    </source>
</evidence>
<gene>
    <name evidence="12" type="ORF">B0T19DRAFT_445666</name>
</gene>
<dbReference type="AlphaFoldDB" id="A0AAE0M615"/>
<evidence type="ECO:0000256" key="11">
    <source>
        <dbReference type="SAM" id="Phobius"/>
    </source>
</evidence>
<evidence type="ECO:0000256" key="5">
    <source>
        <dbReference type="ARBA" id="ARBA00023002"/>
    </source>
</evidence>
<evidence type="ECO:0000313" key="13">
    <source>
        <dbReference type="Proteomes" id="UP001286456"/>
    </source>
</evidence>
<proteinExistence type="inferred from homology"/>
<reference evidence="12" key="1">
    <citation type="journal article" date="2023" name="Mol. Phylogenet. Evol.">
        <title>Genome-scale phylogeny and comparative genomics of the fungal order Sordariales.</title>
        <authorList>
            <person name="Hensen N."/>
            <person name="Bonometti L."/>
            <person name="Westerberg I."/>
            <person name="Brannstrom I.O."/>
            <person name="Guillou S."/>
            <person name="Cros-Aarteil S."/>
            <person name="Calhoun S."/>
            <person name="Haridas S."/>
            <person name="Kuo A."/>
            <person name="Mondo S."/>
            <person name="Pangilinan J."/>
            <person name="Riley R."/>
            <person name="LaButti K."/>
            <person name="Andreopoulos B."/>
            <person name="Lipzen A."/>
            <person name="Chen C."/>
            <person name="Yan M."/>
            <person name="Daum C."/>
            <person name="Ng V."/>
            <person name="Clum A."/>
            <person name="Steindorff A."/>
            <person name="Ohm R.A."/>
            <person name="Martin F."/>
            <person name="Silar P."/>
            <person name="Natvig D.O."/>
            <person name="Lalanne C."/>
            <person name="Gautier V."/>
            <person name="Ament-Velasquez S.L."/>
            <person name="Kruys A."/>
            <person name="Hutchinson M.I."/>
            <person name="Powell A.J."/>
            <person name="Barry K."/>
            <person name="Miller A.N."/>
            <person name="Grigoriev I.V."/>
            <person name="Debuchy R."/>
            <person name="Gladieux P."/>
            <person name="Hiltunen Thoren M."/>
            <person name="Johannesson H."/>
        </authorList>
    </citation>
    <scope>NUCLEOTIDE SEQUENCE</scope>
    <source>
        <strain evidence="12">SMH4131-1</strain>
    </source>
</reference>
<evidence type="ECO:0000256" key="4">
    <source>
        <dbReference type="ARBA" id="ARBA00022989"/>
    </source>
</evidence>
<dbReference type="Pfam" id="PF11807">
    <property type="entry name" value="UstYa"/>
    <property type="match status" value="1"/>
</dbReference>
<dbReference type="PANTHER" id="PTHR33365:SF11">
    <property type="entry name" value="TAT PATHWAY SIGNAL SEQUENCE"/>
    <property type="match status" value="1"/>
</dbReference>
<keyword evidence="7 11" id="KW-0472">Membrane</keyword>
<reference evidence="12" key="2">
    <citation type="submission" date="2023-06" db="EMBL/GenBank/DDBJ databases">
        <authorList>
            <consortium name="Lawrence Berkeley National Laboratory"/>
            <person name="Haridas S."/>
            <person name="Hensen N."/>
            <person name="Bonometti L."/>
            <person name="Westerberg I."/>
            <person name="Brannstrom I.O."/>
            <person name="Guillou S."/>
            <person name="Cros-Aarteil S."/>
            <person name="Calhoun S."/>
            <person name="Kuo A."/>
            <person name="Mondo S."/>
            <person name="Pangilinan J."/>
            <person name="Riley R."/>
            <person name="Labutti K."/>
            <person name="Andreopoulos B."/>
            <person name="Lipzen A."/>
            <person name="Chen C."/>
            <person name="Yanf M."/>
            <person name="Daum C."/>
            <person name="Ng V."/>
            <person name="Clum A."/>
            <person name="Steindorff A."/>
            <person name="Ohm R."/>
            <person name="Martin F."/>
            <person name="Silar P."/>
            <person name="Natvig D."/>
            <person name="Lalanne C."/>
            <person name="Gautier V."/>
            <person name="Ament-Velasquez S.L."/>
            <person name="Kruys A."/>
            <person name="Hutchinson M.I."/>
            <person name="Powell A.J."/>
            <person name="Barry K."/>
            <person name="Miller A.N."/>
            <person name="Grigoriev I.V."/>
            <person name="Debuchy R."/>
            <person name="Gladieux P."/>
            <person name="Thoren M.H."/>
            <person name="Johannesson H."/>
        </authorList>
    </citation>
    <scope>NUCLEOTIDE SEQUENCE</scope>
    <source>
        <strain evidence="12">SMH4131-1</strain>
    </source>
</reference>
<comment type="pathway">
    <text evidence="2">Mycotoxin biosynthesis.</text>
</comment>
<evidence type="ECO:0000256" key="7">
    <source>
        <dbReference type="ARBA" id="ARBA00023136"/>
    </source>
</evidence>
<dbReference type="GO" id="GO:0016020">
    <property type="term" value="C:membrane"/>
    <property type="evidence" value="ECO:0007669"/>
    <property type="project" value="UniProtKB-SubCell"/>
</dbReference>
<evidence type="ECO:0000256" key="8">
    <source>
        <dbReference type="ARBA" id="ARBA00023180"/>
    </source>
</evidence>
<feature type="compositionally biased region" description="Acidic residues" evidence="10">
    <location>
        <begin position="15"/>
        <end position="24"/>
    </location>
</feature>
<evidence type="ECO:0000256" key="2">
    <source>
        <dbReference type="ARBA" id="ARBA00004685"/>
    </source>
</evidence>
<keyword evidence="4 11" id="KW-1133">Transmembrane helix</keyword>
<sequence length="203" mass="23099">MDRYAEYKLVPDPRNDDDEDEFPPELESGSQPDKALGQDGRFSVYELQWQGVRATRWFQIGFLVVAAIFVALSMGACCLFLGKHVQKRHMENDFIGGGGFFQNPDVSPKPYVFSAYHQLHCVSSIWRAYWAAVQGTEPEHDAGVGHVRHCIDYLRQSLMCLADTNQEPMDEKLKASTGFGVTRMCRSYDRSTAFADEWRISDD</sequence>
<evidence type="ECO:0000256" key="9">
    <source>
        <dbReference type="ARBA" id="ARBA00035112"/>
    </source>
</evidence>
<keyword evidence="3 11" id="KW-0812">Transmembrane</keyword>
<feature type="region of interest" description="Disordered" evidence="10">
    <location>
        <begin position="1"/>
        <end position="37"/>
    </location>
</feature>
<keyword evidence="8" id="KW-0325">Glycoprotein</keyword>
<protein>
    <submittedName>
        <fullName evidence="12">Uncharacterized protein</fullName>
    </submittedName>
</protein>
<dbReference type="GO" id="GO:0016491">
    <property type="term" value="F:oxidoreductase activity"/>
    <property type="evidence" value="ECO:0007669"/>
    <property type="project" value="UniProtKB-KW"/>
</dbReference>
<comment type="caution">
    <text evidence="12">The sequence shown here is derived from an EMBL/GenBank/DDBJ whole genome shotgun (WGS) entry which is preliminary data.</text>
</comment>
<evidence type="ECO:0000313" key="12">
    <source>
        <dbReference type="EMBL" id="KAK3319878.1"/>
    </source>
</evidence>
<evidence type="ECO:0000256" key="1">
    <source>
        <dbReference type="ARBA" id="ARBA00004167"/>
    </source>
</evidence>